<gene>
    <name evidence="1" type="ORF">PITC_061140</name>
</gene>
<keyword evidence="2" id="KW-1185">Reference proteome</keyword>
<dbReference type="AlphaFoldDB" id="A0A0A2LCI0"/>
<reference evidence="1 2" key="1">
    <citation type="journal article" date="2015" name="Mol. Plant Microbe Interact.">
        <title>Genome, transcriptome, and functional analyses of Penicillium expansum provide new insights into secondary metabolism and pathogenicity.</title>
        <authorList>
            <person name="Ballester A.R."/>
            <person name="Marcet-Houben M."/>
            <person name="Levin E."/>
            <person name="Sela N."/>
            <person name="Selma-Lazaro C."/>
            <person name="Carmona L."/>
            <person name="Wisniewski M."/>
            <person name="Droby S."/>
            <person name="Gonzalez-Candelas L."/>
            <person name="Gabaldon T."/>
        </authorList>
    </citation>
    <scope>NUCLEOTIDE SEQUENCE [LARGE SCALE GENOMIC DNA]</scope>
    <source>
        <strain evidence="1 2">PHI-1</strain>
    </source>
</reference>
<dbReference type="Proteomes" id="UP000030104">
    <property type="component" value="Unassembled WGS sequence"/>
</dbReference>
<accession>A0A0A2LCI0</accession>
<comment type="caution">
    <text evidence="1">The sequence shown here is derived from an EMBL/GenBank/DDBJ whole genome shotgun (WGS) entry which is preliminary data.</text>
</comment>
<organism evidence="1 2">
    <name type="scientific">Penicillium italicum</name>
    <name type="common">Blue mold</name>
    <dbReference type="NCBI Taxonomy" id="40296"/>
    <lineage>
        <taxon>Eukaryota</taxon>
        <taxon>Fungi</taxon>
        <taxon>Dikarya</taxon>
        <taxon>Ascomycota</taxon>
        <taxon>Pezizomycotina</taxon>
        <taxon>Eurotiomycetes</taxon>
        <taxon>Eurotiomycetidae</taxon>
        <taxon>Eurotiales</taxon>
        <taxon>Aspergillaceae</taxon>
        <taxon>Penicillium</taxon>
    </lineage>
</organism>
<proteinExistence type="predicted"/>
<evidence type="ECO:0000313" key="2">
    <source>
        <dbReference type="Proteomes" id="UP000030104"/>
    </source>
</evidence>
<name>A0A0A2LCI0_PENIT</name>
<dbReference type="EMBL" id="JQGA01000095">
    <property type="protein sequence ID" value="KGO77807.1"/>
    <property type="molecule type" value="Genomic_DNA"/>
</dbReference>
<dbReference type="HOGENOM" id="CLU_3351286_0_0_1"/>
<evidence type="ECO:0000313" key="1">
    <source>
        <dbReference type="EMBL" id="KGO77807.1"/>
    </source>
</evidence>
<protein>
    <submittedName>
        <fullName evidence="1">Uncharacterized protein</fullName>
    </submittedName>
</protein>
<sequence>MSLDHCCDTSEARPMIGVDGLISDLQLATDGFSLFPS</sequence>